<name>A0ABQ4YKR0_9ASTR</name>
<dbReference type="Proteomes" id="UP001151760">
    <property type="component" value="Unassembled WGS sequence"/>
</dbReference>
<protein>
    <submittedName>
        <fullName evidence="1">Uncharacterized protein</fullName>
    </submittedName>
</protein>
<evidence type="ECO:0000313" key="2">
    <source>
        <dbReference type="Proteomes" id="UP001151760"/>
    </source>
</evidence>
<evidence type="ECO:0000313" key="1">
    <source>
        <dbReference type="EMBL" id="GJS78409.1"/>
    </source>
</evidence>
<gene>
    <name evidence="1" type="ORF">Tco_0728290</name>
</gene>
<comment type="caution">
    <text evidence="1">The sequence shown here is derived from an EMBL/GenBank/DDBJ whole genome shotgun (WGS) entry which is preliminary data.</text>
</comment>
<reference evidence="1" key="1">
    <citation type="journal article" date="2022" name="Int. J. Mol. Sci.">
        <title>Draft Genome of Tanacetum Coccineum: Genomic Comparison of Closely Related Tanacetum-Family Plants.</title>
        <authorList>
            <person name="Yamashiro T."/>
            <person name="Shiraishi A."/>
            <person name="Nakayama K."/>
            <person name="Satake H."/>
        </authorList>
    </citation>
    <scope>NUCLEOTIDE SEQUENCE</scope>
</reference>
<reference evidence="1" key="2">
    <citation type="submission" date="2022-01" db="EMBL/GenBank/DDBJ databases">
        <authorList>
            <person name="Yamashiro T."/>
            <person name="Shiraishi A."/>
            <person name="Satake H."/>
            <person name="Nakayama K."/>
        </authorList>
    </citation>
    <scope>NUCLEOTIDE SEQUENCE</scope>
</reference>
<dbReference type="EMBL" id="BQNB010010523">
    <property type="protein sequence ID" value="GJS78409.1"/>
    <property type="molecule type" value="Genomic_DNA"/>
</dbReference>
<proteinExistence type="predicted"/>
<keyword evidence="2" id="KW-1185">Reference proteome</keyword>
<accession>A0ABQ4YKR0</accession>
<organism evidence="1 2">
    <name type="scientific">Tanacetum coccineum</name>
    <dbReference type="NCBI Taxonomy" id="301880"/>
    <lineage>
        <taxon>Eukaryota</taxon>
        <taxon>Viridiplantae</taxon>
        <taxon>Streptophyta</taxon>
        <taxon>Embryophyta</taxon>
        <taxon>Tracheophyta</taxon>
        <taxon>Spermatophyta</taxon>
        <taxon>Magnoliopsida</taxon>
        <taxon>eudicotyledons</taxon>
        <taxon>Gunneridae</taxon>
        <taxon>Pentapetalae</taxon>
        <taxon>asterids</taxon>
        <taxon>campanulids</taxon>
        <taxon>Asterales</taxon>
        <taxon>Asteraceae</taxon>
        <taxon>Asteroideae</taxon>
        <taxon>Anthemideae</taxon>
        <taxon>Anthemidinae</taxon>
        <taxon>Tanacetum</taxon>
    </lineage>
</organism>
<sequence length="87" mass="9952">MFRESRSQTEQIRETVMVEGGGNTTRYQVMSNCVSVGKDESVVDTHNCLFVTSDSVVYFTSQWRGDYSSYSLEEERRAVMEEFDGSV</sequence>